<protein>
    <submittedName>
        <fullName evidence="1">Uncharacterized protein</fullName>
    </submittedName>
</protein>
<organism evidence="1 2">
    <name type="scientific">Gilliamella bombicola</name>
    <dbReference type="NCBI Taxonomy" id="1798182"/>
    <lineage>
        <taxon>Bacteria</taxon>
        <taxon>Pseudomonadati</taxon>
        <taxon>Pseudomonadota</taxon>
        <taxon>Gammaproteobacteria</taxon>
        <taxon>Orbales</taxon>
        <taxon>Orbaceae</taxon>
        <taxon>Gilliamella</taxon>
    </lineage>
</organism>
<evidence type="ECO:0000313" key="1">
    <source>
        <dbReference type="EMBL" id="SCB89675.1"/>
    </source>
</evidence>
<dbReference type="Proteomes" id="UP000199670">
    <property type="component" value="Unassembled WGS sequence"/>
</dbReference>
<dbReference type="AlphaFoldDB" id="A0A1C4A540"/>
<evidence type="ECO:0000313" key="2">
    <source>
        <dbReference type="Proteomes" id="UP000199670"/>
    </source>
</evidence>
<name>A0A1C4A540_9GAMM</name>
<proteinExistence type="predicted"/>
<gene>
    <name evidence="1" type="ORF">GA0061081_102240</name>
</gene>
<accession>A0A1C4A540</accession>
<sequence>MNKYYVLAKVVTESRQKIEIEANSKSEAKLKAKELINSGSYMYLSVGGDETIEIMRVDKNG</sequence>
<dbReference type="EMBL" id="FMAQ01000002">
    <property type="protein sequence ID" value="SCB89675.1"/>
    <property type="molecule type" value="Genomic_DNA"/>
</dbReference>
<keyword evidence="2" id="KW-1185">Reference proteome</keyword>
<dbReference type="STRING" id="1798182.GA0061081_102240"/>
<dbReference type="RefSeq" id="WP_091347009.1">
    <property type="nucleotide sequence ID" value="NZ_FMAQ01000002.1"/>
</dbReference>
<reference evidence="2" key="1">
    <citation type="submission" date="2016-08" db="EMBL/GenBank/DDBJ databases">
        <authorList>
            <person name="Varghese N."/>
            <person name="Submissions Spin"/>
        </authorList>
    </citation>
    <scope>NUCLEOTIDE SEQUENCE [LARGE SCALE GENOMIC DNA]</scope>
    <source>
        <strain evidence="2">R-53248</strain>
    </source>
</reference>